<dbReference type="AlphaFoldDB" id="A0A2N1IZX0"/>
<dbReference type="KEGG" id="ahs:AHALO_2190"/>
<keyword evidence="4" id="KW-1185">Reference proteome</keyword>
<dbReference type="GO" id="GO:0016407">
    <property type="term" value="F:acetyltransferase activity"/>
    <property type="evidence" value="ECO:0007669"/>
    <property type="project" value="InterPro"/>
</dbReference>
<dbReference type="PANTHER" id="PTHR11786:SF0">
    <property type="entry name" value="ARYLAMINE N-ACETYLTRANSFERASE 4-RELATED"/>
    <property type="match status" value="1"/>
</dbReference>
<dbReference type="RefSeq" id="WP_101185848.1">
    <property type="nucleotide sequence ID" value="NZ_CP031218.1"/>
</dbReference>
<comment type="caution">
    <text evidence="3">The sequence shown here is derived from an EMBL/GenBank/DDBJ whole genome shotgun (WGS) entry which is preliminary data.</text>
</comment>
<evidence type="ECO:0000313" key="4">
    <source>
        <dbReference type="Proteomes" id="UP000233248"/>
    </source>
</evidence>
<dbReference type="SUPFAM" id="SSF54001">
    <property type="entry name" value="Cysteine proteinases"/>
    <property type="match status" value="1"/>
</dbReference>
<dbReference type="InterPro" id="IPR053710">
    <property type="entry name" value="Arylamine_NAT_domain_sf"/>
</dbReference>
<dbReference type="PRINTS" id="PR01543">
    <property type="entry name" value="ANATRNSFRASE"/>
</dbReference>
<dbReference type="InterPro" id="IPR038765">
    <property type="entry name" value="Papain-like_cys_pep_sf"/>
</dbReference>
<name>A0A2N1IZX0_9BACT</name>
<accession>A0A2N1IZX0</accession>
<evidence type="ECO:0000256" key="2">
    <source>
        <dbReference type="RuleBase" id="RU003452"/>
    </source>
</evidence>
<dbReference type="EMBL" id="NXIF01000054">
    <property type="protein sequence ID" value="PKI79850.1"/>
    <property type="molecule type" value="Genomic_DNA"/>
</dbReference>
<dbReference type="Proteomes" id="UP000233248">
    <property type="component" value="Unassembled WGS sequence"/>
</dbReference>
<dbReference type="OrthoDB" id="7181050at2"/>
<protein>
    <recommendedName>
        <fullName evidence="5">Acetyltransferase</fullName>
    </recommendedName>
</protein>
<proteinExistence type="inferred from homology"/>
<reference evidence="3 4" key="1">
    <citation type="submission" date="2017-09" db="EMBL/GenBank/DDBJ databases">
        <title>Genomics of the genus Arcobacter.</title>
        <authorList>
            <person name="Perez-Cataluna A."/>
            <person name="Figueras M.J."/>
            <person name="Salas-Masso N."/>
        </authorList>
    </citation>
    <scope>NUCLEOTIDE SEQUENCE [LARGE SCALE GENOMIC DNA]</scope>
    <source>
        <strain evidence="3 4">DSM 18005</strain>
    </source>
</reference>
<evidence type="ECO:0000256" key="1">
    <source>
        <dbReference type="ARBA" id="ARBA00006547"/>
    </source>
</evidence>
<sequence length="252" mass="29235">MEIEKILKRIGIDDEPSSLKPSYENLKRLQEAYILSVPYENLDFIFKKEFSVNILKIYEKIVCNNRGGICYESNTLFVYLLKQLGYDAKMIFAKVMDLTYIGADYPHLALLATIGDKEYLVDVANGQNVRVPLALDEDTIVESENVQYQIKPCANGEYALMFNHKTKGWQIRYQFCTKGKTVSDFETVFKDEDNYKQFSNHAPLLVTKALRDGRITLTDDMITYKKQNDKKVWGISLENRAEVLRDYFNIQV</sequence>
<dbReference type="PANTHER" id="PTHR11786">
    <property type="entry name" value="N-HYDROXYARYLAMINE O-ACETYLTRANSFERASE"/>
    <property type="match status" value="1"/>
</dbReference>
<dbReference type="InterPro" id="IPR001447">
    <property type="entry name" value="Arylamine_N-AcTrfase"/>
</dbReference>
<evidence type="ECO:0000313" key="3">
    <source>
        <dbReference type="EMBL" id="PKI79850.1"/>
    </source>
</evidence>
<organism evidence="3 4">
    <name type="scientific">Malaciobacter halophilus</name>
    <dbReference type="NCBI Taxonomy" id="197482"/>
    <lineage>
        <taxon>Bacteria</taxon>
        <taxon>Pseudomonadati</taxon>
        <taxon>Campylobacterota</taxon>
        <taxon>Epsilonproteobacteria</taxon>
        <taxon>Campylobacterales</taxon>
        <taxon>Arcobacteraceae</taxon>
        <taxon>Malaciobacter</taxon>
    </lineage>
</organism>
<comment type="similarity">
    <text evidence="1 2">Belongs to the arylamine N-acetyltransferase family.</text>
</comment>
<evidence type="ECO:0008006" key="5">
    <source>
        <dbReference type="Google" id="ProtNLM"/>
    </source>
</evidence>
<gene>
    <name evidence="3" type="ORF">CP960_12635</name>
</gene>
<dbReference type="Gene3D" id="3.30.2140.20">
    <property type="match status" value="1"/>
</dbReference>
<dbReference type="Pfam" id="PF00797">
    <property type="entry name" value="Acetyltransf_2"/>
    <property type="match status" value="1"/>
</dbReference>